<organism evidence="2 3">
    <name type="scientific">Geobacillus thermoleovorans</name>
    <name type="common">Bacillus thermoleovorans</name>
    <dbReference type="NCBI Taxonomy" id="33941"/>
    <lineage>
        <taxon>Bacteria</taxon>
        <taxon>Bacillati</taxon>
        <taxon>Bacillota</taxon>
        <taxon>Bacilli</taxon>
        <taxon>Bacillales</taxon>
        <taxon>Anoxybacillaceae</taxon>
        <taxon>Geobacillus</taxon>
        <taxon>Geobacillus thermoleovorans group</taxon>
    </lineage>
</organism>
<reference evidence="3" key="1">
    <citation type="submission" date="2018-02" db="EMBL/GenBank/DDBJ databases">
        <title>The complete genome of bacterial strain SGAirxxxx.</title>
        <authorList>
            <person name="Schuster S.C."/>
        </authorList>
    </citation>
    <scope>NUCLEOTIDE SEQUENCE [LARGE SCALE GENOMIC DNA]</scope>
    <source>
        <strain evidence="3">SGAir0734</strain>
    </source>
</reference>
<proteinExistence type="predicted"/>
<evidence type="ECO:0000313" key="3">
    <source>
        <dbReference type="Proteomes" id="UP000246996"/>
    </source>
</evidence>
<name>A0A2Z3NB28_GEOTH</name>
<sequence length="68" mass="8079">MSKMFNFASPHLFLLGAPFSLYLFDRSGERRFKMESMKMHYTAKRWPLFVIGGSWCMRPNRGRMAKRA</sequence>
<keyword evidence="1" id="KW-0472">Membrane</keyword>
<keyword evidence="1" id="KW-1133">Transmembrane helix</keyword>
<dbReference type="AlphaFoldDB" id="A0A2Z3NB28"/>
<gene>
    <name evidence="2" type="ORF">C1N76_14060</name>
</gene>
<evidence type="ECO:0000313" key="2">
    <source>
        <dbReference type="EMBL" id="AWO75521.1"/>
    </source>
</evidence>
<feature type="transmembrane region" description="Helical" evidence="1">
    <location>
        <begin position="6"/>
        <end position="24"/>
    </location>
</feature>
<dbReference type="EMBL" id="CP027303">
    <property type="protein sequence ID" value="AWO75521.1"/>
    <property type="molecule type" value="Genomic_DNA"/>
</dbReference>
<keyword evidence="1" id="KW-0812">Transmembrane</keyword>
<evidence type="ECO:0000256" key="1">
    <source>
        <dbReference type="SAM" id="Phobius"/>
    </source>
</evidence>
<protein>
    <submittedName>
        <fullName evidence="2">Uncharacterized protein</fullName>
    </submittedName>
</protein>
<accession>A0A2Z3NB28</accession>
<dbReference type="Proteomes" id="UP000246996">
    <property type="component" value="Chromosome"/>
</dbReference>